<accession>A0A7J7MNB8</accession>
<sequence length="59" mass="7153">FIQSRSNEPFSYSLEFDPGYPSRSNDSLFRSGDLFHTHWNFGQRQFSFERAWMPFERLV</sequence>
<gene>
    <name evidence="1" type="ORF">GIB67_001488</name>
</gene>
<protein>
    <submittedName>
        <fullName evidence="1">Uncharacterized protein</fullName>
    </submittedName>
</protein>
<dbReference type="AlphaFoldDB" id="A0A7J7MNB8"/>
<feature type="non-terminal residue" evidence="1">
    <location>
        <position position="1"/>
    </location>
</feature>
<dbReference type="Proteomes" id="UP000541444">
    <property type="component" value="Unassembled WGS sequence"/>
</dbReference>
<organism evidence="1 2">
    <name type="scientific">Kingdonia uniflora</name>
    <dbReference type="NCBI Taxonomy" id="39325"/>
    <lineage>
        <taxon>Eukaryota</taxon>
        <taxon>Viridiplantae</taxon>
        <taxon>Streptophyta</taxon>
        <taxon>Embryophyta</taxon>
        <taxon>Tracheophyta</taxon>
        <taxon>Spermatophyta</taxon>
        <taxon>Magnoliopsida</taxon>
        <taxon>Ranunculales</taxon>
        <taxon>Circaeasteraceae</taxon>
        <taxon>Kingdonia</taxon>
    </lineage>
</organism>
<feature type="non-terminal residue" evidence="1">
    <location>
        <position position="59"/>
    </location>
</feature>
<evidence type="ECO:0000313" key="1">
    <source>
        <dbReference type="EMBL" id="KAF6156445.1"/>
    </source>
</evidence>
<dbReference type="EMBL" id="JACGCM010001332">
    <property type="protein sequence ID" value="KAF6156445.1"/>
    <property type="molecule type" value="Genomic_DNA"/>
</dbReference>
<name>A0A7J7MNB8_9MAGN</name>
<proteinExistence type="predicted"/>
<comment type="caution">
    <text evidence="1">The sequence shown here is derived from an EMBL/GenBank/DDBJ whole genome shotgun (WGS) entry which is preliminary data.</text>
</comment>
<reference evidence="1 2" key="1">
    <citation type="journal article" date="2020" name="IScience">
        <title>Genome Sequencing of the Endangered Kingdonia uniflora (Circaeasteraceae, Ranunculales) Reveals Potential Mechanisms of Evolutionary Specialization.</title>
        <authorList>
            <person name="Sun Y."/>
            <person name="Deng T."/>
            <person name="Zhang A."/>
            <person name="Moore M.J."/>
            <person name="Landis J.B."/>
            <person name="Lin N."/>
            <person name="Zhang H."/>
            <person name="Zhang X."/>
            <person name="Huang J."/>
            <person name="Zhang X."/>
            <person name="Sun H."/>
            <person name="Wang H."/>
        </authorList>
    </citation>
    <scope>NUCLEOTIDE SEQUENCE [LARGE SCALE GENOMIC DNA]</scope>
    <source>
        <strain evidence="1">TB1705</strain>
        <tissue evidence="1">Leaf</tissue>
    </source>
</reference>
<evidence type="ECO:0000313" key="2">
    <source>
        <dbReference type="Proteomes" id="UP000541444"/>
    </source>
</evidence>
<keyword evidence="2" id="KW-1185">Reference proteome</keyword>